<reference evidence="8 9" key="1">
    <citation type="journal article" date="2016" name="DNA Res.">
        <title>The draft genome of MD-2 pineapple using hybrid error correction of long reads.</title>
        <authorList>
            <person name="Redwan R.M."/>
            <person name="Saidin A."/>
            <person name="Kumar S.V."/>
        </authorList>
    </citation>
    <scope>NUCLEOTIDE SEQUENCE [LARGE SCALE GENOMIC DNA]</scope>
    <source>
        <strain evidence="9">cv. MD2</strain>
        <tissue evidence="8">Leaf</tissue>
    </source>
</reference>
<dbReference type="InterPro" id="IPR002068">
    <property type="entry name" value="A-crystallin/Hsp20_dom"/>
</dbReference>
<evidence type="ECO:0000313" key="9">
    <source>
        <dbReference type="Proteomes" id="UP000092600"/>
    </source>
</evidence>
<dbReference type="Proteomes" id="UP000092600">
    <property type="component" value="Unassembled WGS sequence"/>
</dbReference>
<dbReference type="PROSITE" id="PS01031">
    <property type="entry name" value="SHSP"/>
    <property type="match status" value="1"/>
</dbReference>
<evidence type="ECO:0000256" key="6">
    <source>
        <dbReference type="SAM" id="Phobius"/>
    </source>
</evidence>
<dbReference type="AlphaFoldDB" id="A0A199UU14"/>
<feature type="domain" description="SHSP" evidence="7">
    <location>
        <begin position="1"/>
        <end position="104"/>
    </location>
</feature>
<accession>A0A199UU14</accession>
<comment type="subcellular location">
    <subcellularLocation>
        <location evidence="1">Cell membrane</location>
        <topology evidence="1">Single-pass membrane protein</topology>
    </subcellularLocation>
</comment>
<evidence type="ECO:0000256" key="5">
    <source>
        <dbReference type="SAM" id="MobiDB-lite"/>
    </source>
</evidence>
<feature type="compositionally biased region" description="Low complexity" evidence="5">
    <location>
        <begin position="119"/>
        <end position="131"/>
    </location>
</feature>
<protein>
    <recommendedName>
        <fullName evidence="7">SHSP domain-containing protein</fullName>
    </recommendedName>
</protein>
<proteinExistence type="inferred from homology"/>
<gene>
    <name evidence="8" type="ORF">ACMD2_03387</name>
</gene>
<dbReference type="PANTHER" id="PTHR43670:SF114">
    <property type="entry name" value="OS05G0592000 PROTEIN"/>
    <property type="match status" value="1"/>
</dbReference>
<evidence type="ECO:0000313" key="8">
    <source>
        <dbReference type="EMBL" id="OAY68297.1"/>
    </source>
</evidence>
<evidence type="ECO:0000256" key="2">
    <source>
        <dbReference type="ARBA" id="ARBA00022475"/>
    </source>
</evidence>
<dbReference type="SUPFAM" id="SSF49764">
    <property type="entry name" value="HSP20-like chaperones"/>
    <property type="match status" value="1"/>
</dbReference>
<dbReference type="GO" id="GO:0034605">
    <property type="term" value="P:cellular response to heat"/>
    <property type="evidence" value="ECO:0007669"/>
    <property type="project" value="TreeGrafter"/>
</dbReference>
<keyword evidence="2" id="KW-1003">Cell membrane</keyword>
<keyword evidence="6" id="KW-1133">Transmembrane helix</keyword>
<feature type="transmembrane region" description="Helical" evidence="6">
    <location>
        <begin position="154"/>
        <end position="177"/>
    </location>
</feature>
<dbReference type="Gene3D" id="2.60.40.790">
    <property type="match status" value="1"/>
</dbReference>
<evidence type="ECO:0000256" key="1">
    <source>
        <dbReference type="ARBA" id="ARBA00004162"/>
    </source>
</evidence>
<dbReference type="PANTHER" id="PTHR43670">
    <property type="entry name" value="HEAT SHOCK PROTEIN 26"/>
    <property type="match status" value="1"/>
</dbReference>
<organism evidence="8 9">
    <name type="scientific">Ananas comosus</name>
    <name type="common">Pineapple</name>
    <name type="synonym">Ananas ananas</name>
    <dbReference type="NCBI Taxonomy" id="4615"/>
    <lineage>
        <taxon>Eukaryota</taxon>
        <taxon>Viridiplantae</taxon>
        <taxon>Streptophyta</taxon>
        <taxon>Embryophyta</taxon>
        <taxon>Tracheophyta</taxon>
        <taxon>Spermatophyta</taxon>
        <taxon>Magnoliopsida</taxon>
        <taxon>Liliopsida</taxon>
        <taxon>Poales</taxon>
        <taxon>Bromeliaceae</taxon>
        <taxon>Bromelioideae</taxon>
        <taxon>Ananas</taxon>
    </lineage>
</organism>
<comment type="similarity">
    <text evidence="4">Belongs to the small heat shock protein (HSP20) family.</text>
</comment>
<keyword evidence="6" id="KW-0812">Transmembrane</keyword>
<evidence type="ECO:0000259" key="7">
    <source>
        <dbReference type="PROSITE" id="PS01031"/>
    </source>
</evidence>
<evidence type="ECO:0000256" key="4">
    <source>
        <dbReference type="PROSITE-ProRule" id="PRU00285"/>
    </source>
</evidence>
<name>A0A199UU14_ANACO</name>
<dbReference type="GO" id="GO:0006952">
    <property type="term" value="P:defense response"/>
    <property type="evidence" value="ECO:0007669"/>
    <property type="project" value="UniProtKB-KW"/>
</dbReference>
<comment type="caution">
    <text evidence="8">The sequence shown here is derived from an EMBL/GenBank/DDBJ whole genome shotgun (WGS) entry which is preliminary data.</text>
</comment>
<dbReference type="STRING" id="4615.A0A199UU14"/>
<dbReference type="GO" id="GO:0005886">
    <property type="term" value="C:plasma membrane"/>
    <property type="evidence" value="ECO:0007669"/>
    <property type="project" value="UniProtKB-SubCell"/>
</dbReference>
<sequence length="196" mass="20539">MAKFEPASTWEHTDKVDTLRVVVPGNYFSEHLKVQVDSSRNLRVSGQAGDGRQPFSKDFRVPDGCNLGGIRAKFDSDTETLVITLPKVEKAAAAGGSADKAEPQKAGQQKLTEPPQLMPAADKGAAASDGGAAAGAGAGPGPERRLGMRAPGRAMLVYTVVGVLVLVLAGVCFYLSYELRKATTAGEKKIVMGVPE</sequence>
<keyword evidence="3" id="KW-0611">Plant defense</keyword>
<keyword evidence="6" id="KW-0472">Membrane</keyword>
<evidence type="ECO:0000256" key="3">
    <source>
        <dbReference type="ARBA" id="ARBA00022821"/>
    </source>
</evidence>
<dbReference type="InterPro" id="IPR008978">
    <property type="entry name" value="HSP20-like_chaperone"/>
</dbReference>
<feature type="region of interest" description="Disordered" evidence="5">
    <location>
        <begin position="94"/>
        <end position="144"/>
    </location>
</feature>
<dbReference type="EMBL" id="LSRQ01004999">
    <property type="protein sequence ID" value="OAY68297.1"/>
    <property type="molecule type" value="Genomic_DNA"/>
</dbReference>